<proteinExistence type="predicted"/>
<keyword evidence="2" id="KW-0472">Membrane</keyword>
<dbReference type="EMBL" id="BOOW01000006">
    <property type="protein sequence ID" value="GII90442.1"/>
    <property type="molecule type" value="Genomic_DNA"/>
</dbReference>
<organism evidence="3 4">
    <name type="scientific">Sinosporangium siamense</name>
    <dbReference type="NCBI Taxonomy" id="1367973"/>
    <lineage>
        <taxon>Bacteria</taxon>
        <taxon>Bacillati</taxon>
        <taxon>Actinomycetota</taxon>
        <taxon>Actinomycetes</taxon>
        <taxon>Streptosporangiales</taxon>
        <taxon>Streptosporangiaceae</taxon>
        <taxon>Sinosporangium</taxon>
    </lineage>
</organism>
<evidence type="ECO:0000256" key="1">
    <source>
        <dbReference type="SAM" id="MobiDB-lite"/>
    </source>
</evidence>
<keyword evidence="2" id="KW-0812">Transmembrane</keyword>
<keyword evidence="4" id="KW-1185">Reference proteome</keyword>
<evidence type="ECO:0000256" key="2">
    <source>
        <dbReference type="SAM" id="Phobius"/>
    </source>
</evidence>
<feature type="region of interest" description="Disordered" evidence="1">
    <location>
        <begin position="574"/>
        <end position="596"/>
    </location>
</feature>
<sequence length="641" mass="69050">MSEVSIDQILFAWDDPTLTGPRGLGPVATSLPPAEVVKWEQRLLSPDWAAAEADQHTTGEAALLLLRFEQEAAVVCKRSVRDPHGWRGSTVAHALVGPAHLLTAEIALGLAPWAGWIEEDDRFAGERVMEAVPYDALRLTARAGLVEVRNRARARSRHHLAELFELVLRDPEGCFTLIRPEGDAAELVCAVVDVMGESPAVPWTFATREAVEPCTPNRPRIVAVTEPPRPDLAATGHRARLGAASIGVSGVAGSGDDMMPDLAMALAVAYRHGGTELVRALRTRGPISTSDDALDWTPSWAGIVRLMALTAAESMAYQETRALHAWAARAKENWAELDSAALAEVIDGLAATGGDFAEVADKATAVAVQRFMTGVGDEQALRGALTRHRPPAFLVQAELRALAARATQSERLRYIERAVAMGLDFDTPEVNGLLSAAPTAELLSAVARCAELSPDLALLLMERAAARQDSMRERDKSIAAMTQHDFLVPAVERVEPRDLATQSRILQCMLAVSYGEALADAWVIREVIQKSSGAPVLLHAMIAQVRDPKLATLILEHAGTRWFADQGLPPPSRALNSSEPAQSLTTQQQQQPARPLGAHPFKRWWWDGDTLTRLLVGGAGVIAVVALLLVVAAVVIGLRIL</sequence>
<gene>
    <name evidence="3" type="ORF">Ssi02_06730</name>
</gene>
<feature type="transmembrane region" description="Helical" evidence="2">
    <location>
        <begin position="614"/>
        <end position="638"/>
    </location>
</feature>
<comment type="caution">
    <text evidence="3">The sequence shown here is derived from an EMBL/GenBank/DDBJ whole genome shotgun (WGS) entry which is preliminary data.</text>
</comment>
<dbReference type="Proteomes" id="UP000606172">
    <property type="component" value="Unassembled WGS sequence"/>
</dbReference>
<evidence type="ECO:0000313" key="3">
    <source>
        <dbReference type="EMBL" id="GII90442.1"/>
    </source>
</evidence>
<protein>
    <submittedName>
        <fullName evidence="3">Uncharacterized protein</fullName>
    </submittedName>
</protein>
<dbReference type="RefSeq" id="WP_204020850.1">
    <property type="nucleotide sequence ID" value="NZ_BOOW01000006.1"/>
</dbReference>
<dbReference type="AlphaFoldDB" id="A0A919RB82"/>
<accession>A0A919RB82</accession>
<evidence type="ECO:0000313" key="4">
    <source>
        <dbReference type="Proteomes" id="UP000606172"/>
    </source>
</evidence>
<keyword evidence="2" id="KW-1133">Transmembrane helix</keyword>
<reference evidence="3" key="1">
    <citation type="submission" date="2021-01" db="EMBL/GenBank/DDBJ databases">
        <title>Whole genome shotgun sequence of Sinosporangium siamense NBRC 109515.</title>
        <authorList>
            <person name="Komaki H."/>
            <person name="Tamura T."/>
        </authorList>
    </citation>
    <scope>NUCLEOTIDE SEQUENCE</scope>
    <source>
        <strain evidence="3">NBRC 109515</strain>
    </source>
</reference>
<feature type="compositionally biased region" description="Polar residues" evidence="1">
    <location>
        <begin position="574"/>
        <end position="584"/>
    </location>
</feature>
<name>A0A919RB82_9ACTN</name>